<evidence type="ECO:0008006" key="2">
    <source>
        <dbReference type="Google" id="ProtNLM"/>
    </source>
</evidence>
<dbReference type="EMBL" id="VSSQ01031867">
    <property type="protein sequence ID" value="MPM82935.1"/>
    <property type="molecule type" value="Genomic_DNA"/>
</dbReference>
<dbReference type="AlphaFoldDB" id="A0A645D1C9"/>
<protein>
    <recommendedName>
        <fullName evidence="2">Outer membrane protein assembly factor BamB</fullName>
    </recommendedName>
</protein>
<name>A0A645D1C9_9ZZZZ</name>
<reference evidence="1" key="1">
    <citation type="submission" date="2019-08" db="EMBL/GenBank/DDBJ databases">
        <authorList>
            <person name="Kucharzyk K."/>
            <person name="Murdoch R.W."/>
            <person name="Higgins S."/>
            <person name="Loffler F."/>
        </authorList>
    </citation>
    <scope>NUCLEOTIDE SEQUENCE</scope>
</reference>
<organism evidence="1">
    <name type="scientific">bioreactor metagenome</name>
    <dbReference type="NCBI Taxonomy" id="1076179"/>
    <lineage>
        <taxon>unclassified sequences</taxon>
        <taxon>metagenomes</taxon>
        <taxon>ecological metagenomes</taxon>
    </lineage>
</organism>
<evidence type="ECO:0000313" key="1">
    <source>
        <dbReference type="EMBL" id="MPM82935.1"/>
    </source>
</evidence>
<comment type="caution">
    <text evidence="1">The sequence shown here is derived from an EMBL/GenBank/DDBJ whole genome shotgun (WGS) entry which is preliminary data.</text>
</comment>
<proteinExistence type="predicted"/>
<gene>
    <name evidence="1" type="ORF">SDC9_129997</name>
</gene>
<accession>A0A645D1C9</accession>
<sequence length="63" mass="6636">MLSLSAAGRYLAVLTADRLELYTADLTPYASVTGAQGARSAVVQEDGSVFLIGSETARLYLPD</sequence>